<dbReference type="EMBL" id="BRYB01001397">
    <property type="protein sequence ID" value="GMI24765.1"/>
    <property type="molecule type" value="Genomic_DNA"/>
</dbReference>
<reference evidence="3 4" key="1">
    <citation type="journal article" date="2023" name="Commun. Biol.">
        <title>Genome analysis of Parmales, the sister group of diatoms, reveals the evolutionary specialization of diatoms from phago-mixotrophs to photoautotrophs.</title>
        <authorList>
            <person name="Ban H."/>
            <person name="Sato S."/>
            <person name="Yoshikawa S."/>
            <person name="Yamada K."/>
            <person name="Nakamura Y."/>
            <person name="Ichinomiya M."/>
            <person name="Sato N."/>
            <person name="Blanc-Mathieu R."/>
            <person name="Endo H."/>
            <person name="Kuwata A."/>
            <person name="Ogata H."/>
        </authorList>
    </citation>
    <scope>NUCLEOTIDE SEQUENCE [LARGE SCALE GENOMIC DNA]</scope>
</reference>
<feature type="region of interest" description="Disordered" evidence="2">
    <location>
        <begin position="1"/>
        <end position="21"/>
    </location>
</feature>
<dbReference type="Pfam" id="PF03577">
    <property type="entry name" value="Peptidase_C69"/>
    <property type="match status" value="1"/>
</dbReference>
<gene>
    <name evidence="3" type="ORF">TeGR_g3702</name>
</gene>
<evidence type="ECO:0000256" key="1">
    <source>
        <dbReference type="ARBA" id="ARBA00005705"/>
    </source>
</evidence>
<accession>A0ABQ6ME91</accession>
<dbReference type="PANTHER" id="PTHR12994:SF17">
    <property type="entry name" value="LD30995P"/>
    <property type="match status" value="1"/>
</dbReference>
<proteinExistence type="inferred from homology"/>
<evidence type="ECO:0000313" key="4">
    <source>
        <dbReference type="Proteomes" id="UP001165060"/>
    </source>
</evidence>
<sequence>MVAGREATTTGATLVSHSNDGDGDVAGNIRVVPASTNSLPSNRTVSRGVIPNVQSTFQYHTEGYAIINEKQVALGESTCSSIYSGSGSQQLNIVDLGQLCLERASSASACISTMGELATTYGYYDAGESLFVTDPNEAWVFHVLPDSTGTSAIWAAQQIPPTHIAAVMNAFIIRDVDVNDAGNFLFSANLQDEAAVLGWDGEAALDFSLLFSAPPEPTCKYTSGRRVWSVFNTFAPSLSLPSTYEDYYSSTYPVSAAPDEKVNATAFRSMMRDTFEGTEYALGATSPSPLPGGPFGSASRWKTDQQVDNETVCFERSISTFKSIVSFVAEGRAWLPDSIGGLLHFTPHSARAGVMVPLVAGMKEIAEGFAGNSMGVLGRGTSAFWGARFLYNMIELKSEYAVLDVRKMQAELEDGVGGNLTAFVDAGYAAGELTMQDVQDLYNENAERAVQEVWSLSDSVMMMYADGYCNGCGRGPRHLGYPQPWLDATYTNLGYDKDDR</sequence>
<comment type="caution">
    <text evidence="3">The sequence shown here is derived from an EMBL/GenBank/DDBJ whole genome shotgun (WGS) entry which is preliminary data.</text>
</comment>
<keyword evidence="4" id="KW-1185">Reference proteome</keyword>
<name>A0ABQ6ME91_9STRA</name>
<comment type="similarity">
    <text evidence="1">Belongs to the peptidase C69 family. Secernin subfamily.</text>
</comment>
<organism evidence="3 4">
    <name type="scientific">Tetraparma gracilis</name>
    <dbReference type="NCBI Taxonomy" id="2962635"/>
    <lineage>
        <taxon>Eukaryota</taxon>
        <taxon>Sar</taxon>
        <taxon>Stramenopiles</taxon>
        <taxon>Ochrophyta</taxon>
        <taxon>Bolidophyceae</taxon>
        <taxon>Parmales</taxon>
        <taxon>Triparmaceae</taxon>
        <taxon>Tetraparma</taxon>
    </lineage>
</organism>
<evidence type="ECO:0008006" key="5">
    <source>
        <dbReference type="Google" id="ProtNLM"/>
    </source>
</evidence>
<evidence type="ECO:0000313" key="3">
    <source>
        <dbReference type="EMBL" id="GMI24765.1"/>
    </source>
</evidence>
<dbReference type="PANTHER" id="PTHR12994">
    <property type="entry name" value="SECERNIN"/>
    <property type="match status" value="1"/>
</dbReference>
<protein>
    <recommendedName>
        <fullName evidence="5">Dipeptidase</fullName>
    </recommendedName>
</protein>
<dbReference type="Proteomes" id="UP001165060">
    <property type="component" value="Unassembled WGS sequence"/>
</dbReference>
<dbReference type="InterPro" id="IPR005322">
    <property type="entry name" value="Peptidase_C69"/>
</dbReference>
<evidence type="ECO:0000256" key="2">
    <source>
        <dbReference type="SAM" id="MobiDB-lite"/>
    </source>
</evidence>
<feature type="compositionally biased region" description="Polar residues" evidence="2">
    <location>
        <begin position="7"/>
        <end position="18"/>
    </location>
</feature>